<dbReference type="SUPFAM" id="SSF90250">
    <property type="entry name" value="Troponin coil-coiled subunits"/>
    <property type="match status" value="1"/>
</dbReference>
<evidence type="ECO:0000256" key="1">
    <source>
        <dbReference type="ARBA" id="ARBA00001988"/>
    </source>
</evidence>
<sequence>MLAKAKECWEQEQEEREAEKSRYLAQRIPTLETRGLSLSALQDLCRDLHAKVEVVDEERYDIEAKCLHNTREVRLGGSGGRGAPTPQLWTRPLLLQGLGVATQGTLAP</sequence>
<dbReference type="KEGG" id="pvp:105310447"/>
<dbReference type="GeneID" id="105310447"/>
<dbReference type="PANTHER" id="PTHR13738">
    <property type="entry name" value="TROPONIN I"/>
    <property type="match status" value="1"/>
</dbReference>
<evidence type="ECO:0000313" key="5">
    <source>
        <dbReference type="Proteomes" id="UP000515202"/>
    </source>
</evidence>
<dbReference type="GO" id="GO:0060048">
    <property type="term" value="P:cardiac muscle contraction"/>
    <property type="evidence" value="ECO:0007669"/>
    <property type="project" value="TreeGrafter"/>
</dbReference>
<protein>
    <submittedName>
        <fullName evidence="6">Troponin I, slow skeletal muscle-like</fullName>
    </submittedName>
</protein>
<gene>
    <name evidence="6" type="primary">LOC105310447</name>
</gene>
<dbReference type="InterPro" id="IPR001978">
    <property type="entry name" value="Troponin"/>
</dbReference>
<keyword evidence="4" id="KW-0009">Actin-binding</keyword>
<comment type="similarity">
    <text evidence="2">Belongs to the troponin I family.</text>
</comment>
<proteinExistence type="inferred from homology"/>
<dbReference type="GO" id="GO:0003779">
    <property type="term" value="F:actin binding"/>
    <property type="evidence" value="ECO:0007669"/>
    <property type="project" value="UniProtKB-KW"/>
</dbReference>
<keyword evidence="3" id="KW-0514">Muscle protein</keyword>
<evidence type="ECO:0000313" key="6">
    <source>
        <dbReference type="RefSeq" id="XP_011384928.2"/>
    </source>
</evidence>
<dbReference type="Pfam" id="PF00992">
    <property type="entry name" value="Troponin"/>
    <property type="match status" value="1"/>
</dbReference>
<evidence type="ECO:0000256" key="3">
    <source>
        <dbReference type="ARBA" id="ARBA00023179"/>
    </source>
</evidence>
<dbReference type="PANTHER" id="PTHR13738:SF9">
    <property type="entry name" value="TROPONIN I, SLOW SKELETAL MUSCLE"/>
    <property type="match status" value="1"/>
</dbReference>
<dbReference type="Gene3D" id="1.20.5.350">
    <property type="match status" value="1"/>
</dbReference>
<dbReference type="InterPro" id="IPR050875">
    <property type="entry name" value="Troponin_I"/>
</dbReference>
<evidence type="ECO:0000256" key="4">
    <source>
        <dbReference type="ARBA" id="ARBA00023203"/>
    </source>
</evidence>
<dbReference type="RefSeq" id="XP_011384928.2">
    <property type="nucleotide sequence ID" value="XM_011386626.2"/>
</dbReference>
<dbReference type="GO" id="GO:0003009">
    <property type="term" value="P:skeletal muscle contraction"/>
    <property type="evidence" value="ECO:0007669"/>
    <property type="project" value="TreeGrafter"/>
</dbReference>
<evidence type="ECO:0000256" key="2">
    <source>
        <dbReference type="ARBA" id="ARBA00009930"/>
    </source>
</evidence>
<dbReference type="OrthoDB" id="371899at2759"/>
<accession>A0A6P3RP53</accession>
<dbReference type="GO" id="GO:0005861">
    <property type="term" value="C:troponin complex"/>
    <property type="evidence" value="ECO:0007669"/>
    <property type="project" value="InterPro"/>
</dbReference>
<dbReference type="Proteomes" id="UP000515202">
    <property type="component" value="Unplaced"/>
</dbReference>
<dbReference type="AlphaFoldDB" id="A0A6P3RP53"/>
<keyword evidence="5" id="KW-1185">Reference proteome</keyword>
<dbReference type="InterPro" id="IPR038077">
    <property type="entry name" value="Troponin_sf"/>
</dbReference>
<name>A0A6P3RP53_PTEVA</name>
<reference evidence="6" key="1">
    <citation type="submission" date="2025-08" db="UniProtKB">
        <authorList>
            <consortium name="RefSeq"/>
        </authorList>
    </citation>
    <scope>IDENTIFICATION</scope>
    <source>
        <tissue evidence="6">Kidney</tissue>
    </source>
</reference>
<comment type="function">
    <text evidence="1">Troponin I is the inhibitory subunit of troponin, the thin filament regulatory complex which confers calcium-sensitivity to striated muscle actomyosin ATPase activity.</text>
</comment>
<organism evidence="5 6">
    <name type="scientific">Pteropus vampyrus</name>
    <name type="common">Large flying fox</name>
    <dbReference type="NCBI Taxonomy" id="132908"/>
    <lineage>
        <taxon>Eukaryota</taxon>
        <taxon>Metazoa</taxon>
        <taxon>Chordata</taxon>
        <taxon>Craniata</taxon>
        <taxon>Vertebrata</taxon>
        <taxon>Euteleostomi</taxon>
        <taxon>Mammalia</taxon>
        <taxon>Eutheria</taxon>
        <taxon>Laurasiatheria</taxon>
        <taxon>Chiroptera</taxon>
        <taxon>Yinpterochiroptera</taxon>
        <taxon>Pteropodoidea</taxon>
        <taxon>Pteropodidae</taxon>
        <taxon>Pteropodinae</taxon>
        <taxon>Pteropus</taxon>
    </lineage>
</organism>